<dbReference type="AlphaFoldDB" id="A0A8J3PW95"/>
<evidence type="ECO:0000313" key="2">
    <source>
        <dbReference type="EMBL" id="GIG82162.1"/>
    </source>
</evidence>
<evidence type="ECO:0000313" key="3">
    <source>
        <dbReference type="Proteomes" id="UP000630097"/>
    </source>
</evidence>
<gene>
    <name evidence="2" type="ORF">Pka01_52890</name>
</gene>
<accession>A0A8J3PW95</accession>
<dbReference type="Proteomes" id="UP000630097">
    <property type="component" value="Unassembled WGS sequence"/>
</dbReference>
<feature type="region of interest" description="Disordered" evidence="1">
    <location>
        <begin position="1"/>
        <end position="20"/>
    </location>
</feature>
<feature type="compositionally biased region" description="Polar residues" evidence="1">
    <location>
        <begin position="1"/>
        <end position="17"/>
    </location>
</feature>
<name>A0A8J3PW95_9ACTN</name>
<organism evidence="2 3">
    <name type="scientific">Planotetraspora kaengkrachanensis</name>
    <dbReference type="NCBI Taxonomy" id="575193"/>
    <lineage>
        <taxon>Bacteria</taxon>
        <taxon>Bacillati</taxon>
        <taxon>Actinomycetota</taxon>
        <taxon>Actinomycetes</taxon>
        <taxon>Streptosporangiales</taxon>
        <taxon>Streptosporangiaceae</taxon>
        <taxon>Planotetraspora</taxon>
    </lineage>
</organism>
<sequence>MFDSCQQPGSFSRSGGTETAYGSAENVPGLLDQLVPDSRAAVWDELWSCICHQMTVYPASFAALPRLTEIARSWAPADRMMILSLCGSIVAGARQPHGAGDVRTIHAAEIEELLRLTNETMRAAIDEDSFTYMLQAVHAFEDVPVWDEMLEKLVHGEYELENCPGCGVHLFVAIGADGYFATSGDYAIEDDPPKGELAPAVLSDLDQVARRMYDTAQILGQENLATRLLYLFGDATCPDCRTTFQVADQVIKQYS</sequence>
<comment type="caution">
    <text evidence="2">The sequence shown here is derived from an EMBL/GenBank/DDBJ whole genome shotgun (WGS) entry which is preliminary data.</text>
</comment>
<reference evidence="2 3" key="1">
    <citation type="submission" date="2021-01" db="EMBL/GenBank/DDBJ databases">
        <title>Whole genome shotgun sequence of Planotetraspora kaengkrachanensis NBRC 104272.</title>
        <authorList>
            <person name="Komaki H."/>
            <person name="Tamura T."/>
        </authorList>
    </citation>
    <scope>NUCLEOTIDE SEQUENCE [LARGE SCALE GENOMIC DNA]</scope>
    <source>
        <strain evidence="2 3">NBRC 104272</strain>
    </source>
</reference>
<keyword evidence="3" id="KW-1185">Reference proteome</keyword>
<evidence type="ECO:0000256" key="1">
    <source>
        <dbReference type="SAM" id="MobiDB-lite"/>
    </source>
</evidence>
<proteinExistence type="predicted"/>
<dbReference type="EMBL" id="BONV01000028">
    <property type="protein sequence ID" value="GIG82162.1"/>
    <property type="molecule type" value="Genomic_DNA"/>
</dbReference>
<protein>
    <submittedName>
        <fullName evidence="2">Uncharacterized protein</fullName>
    </submittedName>
</protein>